<evidence type="ECO:0000313" key="12">
    <source>
        <dbReference type="EMBL" id="GLB39362.1"/>
    </source>
</evidence>
<evidence type="ECO:0000256" key="8">
    <source>
        <dbReference type="ARBA" id="ARBA00023157"/>
    </source>
</evidence>
<evidence type="ECO:0000256" key="3">
    <source>
        <dbReference type="ARBA" id="ARBA00022723"/>
    </source>
</evidence>
<evidence type="ECO:0000313" key="13">
    <source>
        <dbReference type="Proteomes" id="UP001063166"/>
    </source>
</evidence>
<keyword evidence="6" id="KW-0862">Zinc</keyword>
<reference evidence="12" key="1">
    <citation type="submission" date="2022-07" db="EMBL/GenBank/DDBJ databases">
        <title>The genome of Lyophyllum shimeji provides insight into the initial evolution of ectomycorrhizal fungal genome.</title>
        <authorList>
            <person name="Kobayashi Y."/>
            <person name="Shibata T."/>
            <person name="Hirakawa H."/>
            <person name="Shigenobu S."/>
            <person name="Nishiyama T."/>
            <person name="Yamada A."/>
            <person name="Hasebe M."/>
            <person name="Kawaguchi M."/>
        </authorList>
    </citation>
    <scope>NUCLEOTIDE SEQUENCE</scope>
    <source>
        <strain evidence="12">AT787</strain>
    </source>
</reference>
<dbReference type="GO" id="GO:0046872">
    <property type="term" value="F:metal ion binding"/>
    <property type="evidence" value="ECO:0007669"/>
    <property type="project" value="UniProtKB-KW"/>
</dbReference>
<evidence type="ECO:0000259" key="11">
    <source>
        <dbReference type="Pfam" id="PF05572"/>
    </source>
</evidence>
<dbReference type="PANTHER" id="PTHR47466">
    <property type="match status" value="1"/>
</dbReference>
<keyword evidence="3" id="KW-0479">Metal-binding</keyword>
<evidence type="ECO:0000256" key="7">
    <source>
        <dbReference type="ARBA" id="ARBA00023049"/>
    </source>
</evidence>
<dbReference type="Gene3D" id="3.40.390.10">
    <property type="entry name" value="Collagenase (Catalytic Domain)"/>
    <property type="match status" value="1"/>
</dbReference>
<dbReference type="Proteomes" id="UP001063166">
    <property type="component" value="Unassembled WGS sequence"/>
</dbReference>
<keyword evidence="13" id="KW-1185">Reference proteome</keyword>
<keyword evidence="5" id="KW-0378">Hydrolase</keyword>
<dbReference type="InterPro" id="IPR024079">
    <property type="entry name" value="MetalloPept_cat_dom_sf"/>
</dbReference>
<accession>A0A9P3PQ60</accession>
<keyword evidence="8" id="KW-1015">Disulfide bond</keyword>
<dbReference type="CDD" id="cd04275">
    <property type="entry name" value="ZnMc_pappalysin_like"/>
    <property type="match status" value="1"/>
</dbReference>
<name>A0A9P3PQ60_LYOSH</name>
<keyword evidence="2" id="KW-0645">Protease</keyword>
<protein>
    <submittedName>
        <fullName evidence="12">Metallo-protease</fullName>
    </submittedName>
</protein>
<dbReference type="InterPro" id="IPR008754">
    <property type="entry name" value="Peptidase_M43"/>
</dbReference>
<feature type="signal peptide" evidence="10">
    <location>
        <begin position="1"/>
        <end position="18"/>
    </location>
</feature>
<sequence length="290" mass="31454">MRSSALLALLLGSSVCLGAPHFHKRGAGSLSRNCGVHISIERLEAAERKFSSSRLPPGNPNATATIDVHFHVVAANQTYEGGWVPDDQIKSQIDVLNKDYADTGLKWNLVNTTRILSKEWFEGVAPESPENTALKQVFRFGNESTLNVYTVGFVTNSEAKGLLGYATFPADYKSNPKDDGVVIRYSTLPNGKAAPFNLGRTLTHEVGHWVGLYHTFQGGCAEPGDHVDDTAPESSAANGCPKKRDTCPGGDPDPITNFMDYTDDSCMTGFTKGQAVRMKAQVRTYRGVNV</sequence>
<keyword evidence="7" id="KW-0482">Metalloprotease</keyword>
<proteinExistence type="inferred from homology"/>
<dbReference type="SUPFAM" id="SSF55486">
    <property type="entry name" value="Metalloproteases ('zincins'), catalytic domain"/>
    <property type="match status" value="1"/>
</dbReference>
<organism evidence="12 13">
    <name type="scientific">Lyophyllum shimeji</name>
    <name type="common">Hon-shimeji</name>
    <name type="synonym">Tricholoma shimeji</name>
    <dbReference type="NCBI Taxonomy" id="47721"/>
    <lineage>
        <taxon>Eukaryota</taxon>
        <taxon>Fungi</taxon>
        <taxon>Dikarya</taxon>
        <taxon>Basidiomycota</taxon>
        <taxon>Agaricomycotina</taxon>
        <taxon>Agaricomycetes</taxon>
        <taxon>Agaricomycetidae</taxon>
        <taxon>Agaricales</taxon>
        <taxon>Tricholomatineae</taxon>
        <taxon>Lyophyllaceae</taxon>
        <taxon>Lyophyllum</taxon>
    </lineage>
</organism>
<dbReference type="EMBL" id="BRPK01000006">
    <property type="protein sequence ID" value="GLB39362.1"/>
    <property type="molecule type" value="Genomic_DNA"/>
</dbReference>
<evidence type="ECO:0000256" key="2">
    <source>
        <dbReference type="ARBA" id="ARBA00022670"/>
    </source>
</evidence>
<evidence type="ECO:0000256" key="6">
    <source>
        <dbReference type="ARBA" id="ARBA00022833"/>
    </source>
</evidence>
<comment type="similarity">
    <text evidence="1">Belongs to the peptidase M43B family.</text>
</comment>
<dbReference type="AlphaFoldDB" id="A0A9P3PQ60"/>
<gene>
    <name evidence="12" type="ORF">LshimejAT787_0605240</name>
</gene>
<comment type="caution">
    <text evidence="12">The sequence shown here is derived from an EMBL/GenBank/DDBJ whole genome shotgun (WGS) entry which is preliminary data.</text>
</comment>
<dbReference type="PANTHER" id="PTHR47466:SF1">
    <property type="entry name" value="METALLOPROTEASE MEP1 (AFU_ORTHOLOGUE AFUA_1G07730)-RELATED"/>
    <property type="match status" value="1"/>
</dbReference>
<dbReference type="Pfam" id="PF05572">
    <property type="entry name" value="Peptidase_M43"/>
    <property type="match status" value="1"/>
</dbReference>
<evidence type="ECO:0000256" key="4">
    <source>
        <dbReference type="ARBA" id="ARBA00022729"/>
    </source>
</evidence>
<dbReference type="GO" id="GO:0008237">
    <property type="term" value="F:metallopeptidase activity"/>
    <property type="evidence" value="ECO:0007669"/>
    <property type="project" value="UniProtKB-KW"/>
</dbReference>
<evidence type="ECO:0000256" key="5">
    <source>
        <dbReference type="ARBA" id="ARBA00022801"/>
    </source>
</evidence>
<feature type="region of interest" description="Disordered" evidence="9">
    <location>
        <begin position="229"/>
        <end position="251"/>
    </location>
</feature>
<evidence type="ECO:0000256" key="10">
    <source>
        <dbReference type="SAM" id="SignalP"/>
    </source>
</evidence>
<dbReference type="OrthoDB" id="536211at2759"/>
<evidence type="ECO:0000256" key="1">
    <source>
        <dbReference type="ARBA" id="ARBA00008721"/>
    </source>
</evidence>
<feature type="domain" description="Peptidase M43 pregnancy-associated plasma-A" evidence="11">
    <location>
        <begin position="141"/>
        <end position="282"/>
    </location>
</feature>
<dbReference type="GO" id="GO:0006508">
    <property type="term" value="P:proteolysis"/>
    <property type="evidence" value="ECO:0007669"/>
    <property type="project" value="UniProtKB-KW"/>
</dbReference>
<feature type="chain" id="PRO_5040491024" evidence="10">
    <location>
        <begin position="19"/>
        <end position="290"/>
    </location>
</feature>
<evidence type="ECO:0000256" key="9">
    <source>
        <dbReference type="SAM" id="MobiDB-lite"/>
    </source>
</evidence>
<keyword evidence="4 10" id="KW-0732">Signal</keyword>